<feature type="compositionally biased region" description="Polar residues" evidence="1">
    <location>
        <begin position="141"/>
        <end position="161"/>
    </location>
</feature>
<dbReference type="EMBL" id="MU001633">
    <property type="protein sequence ID" value="KAF2484904.1"/>
    <property type="molecule type" value="Genomic_DNA"/>
</dbReference>
<proteinExistence type="predicted"/>
<feature type="compositionally biased region" description="Polar residues" evidence="1">
    <location>
        <begin position="1"/>
        <end position="11"/>
    </location>
</feature>
<evidence type="ECO:0000313" key="2">
    <source>
        <dbReference type="EMBL" id="KAF2484904.1"/>
    </source>
</evidence>
<organism evidence="2 3">
    <name type="scientific">Neohortaea acidophila</name>
    <dbReference type="NCBI Taxonomy" id="245834"/>
    <lineage>
        <taxon>Eukaryota</taxon>
        <taxon>Fungi</taxon>
        <taxon>Dikarya</taxon>
        <taxon>Ascomycota</taxon>
        <taxon>Pezizomycotina</taxon>
        <taxon>Dothideomycetes</taxon>
        <taxon>Dothideomycetidae</taxon>
        <taxon>Mycosphaerellales</taxon>
        <taxon>Teratosphaeriaceae</taxon>
        <taxon>Neohortaea</taxon>
    </lineage>
</organism>
<gene>
    <name evidence="2" type="ORF">BDY17DRAFT_351756</name>
</gene>
<dbReference type="GeneID" id="54479212"/>
<feature type="compositionally biased region" description="Low complexity" evidence="1">
    <location>
        <begin position="101"/>
        <end position="111"/>
    </location>
</feature>
<dbReference type="AlphaFoldDB" id="A0A6A6PYT4"/>
<accession>A0A6A6PYT4</accession>
<sequence>MNNRTAGTAATQQQQQQQQQHQPIRSVNSPAMNSYAASQATSRPTPRLQNSQKPPLGNGTGGWGGFGLQASPAGGGGAATTPGGGAAAAGAFAGLGGAAPGLGAQPRPGALSGFAQVMGGGNSQGPIDMSDFPSLSGGPRPQQSNPSSAAGWNSTAIRHPS</sequence>
<dbReference type="RefSeq" id="XP_033591473.1">
    <property type="nucleotide sequence ID" value="XM_033738210.1"/>
</dbReference>
<reference evidence="2" key="1">
    <citation type="journal article" date="2020" name="Stud. Mycol.">
        <title>101 Dothideomycetes genomes: a test case for predicting lifestyles and emergence of pathogens.</title>
        <authorList>
            <person name="Haridas S."/>
            <person name="Albert R."/>
            <person name="Binder M."/>
            <person name="Bloem J."/>
            <person name="Labutti K."/>
            <person name="Salamov A."/>
            <person name="Andreopoulos B."/>
            <person name="Baker S."/>
            <person name="Barry K."/>
            <person name="Bills G."/>
            <person name="Bluhm B."/>
            <person name="Cannon C."/>
            <person name="Castanera R."/>
            <person name="Culley D."/>
            <person name="Daum C."/>
            <person name="Ezra D."/>
            <person name="Gonzalez J."/>
            <person name="Henrissat B."/>
            <person name="Kuo A."/>
            <person name="Liang C."/>
            <person name="Lipzen A."/>
            <person name="Lutzoni F."/>
            <person name="Magnuson J."/>
            <person name="Mondo S."/>
            <person name="Nolan M."/>
            <person name="Ohm R."/>
            <person name="Pangilinan J."/>
            <person name="Park H.-J."/>
            <person name="Ramirez L."/>
            <person name="Alfaro M."/>
            <person name="Sun H."/>
            <person name="Tritt A."/>
            <person name="Yoshinaga Y."/>
            <person name="Zwiers L.-H."/>
            <person name="Turgeon B."/>
            <person name="Goodwin S."/>
            <person name="Spatafora J."/>
            <person name="Crous P."/>
            <person name="Grigoriev I."/>
        </authorList>
    </citation>
    <scope>NUCLEOTIDE SEQUENCE</scope>
    <source>
        <strain evidence="2">CBS 113389</strain>
    </source>
</reference>
<keyword evidence="3" id="KW-1185">Reference proteome</keyword>
<feature type="compositionally biased region" description="Polar residues" evidence="1">
    <location>
        <begin position="23"/>
        <end position="53"/>
    </location>
</feature>
<dbReference type="Proteomes" id="UP000799767">
    <property type="component" value="Unassembled WGS sequence"/>
</dbReference>
<evidence type="ECO:0000313" key="3">
    <source>
        <dbReference type="Proteomes" id="UP000799767"/>
    </source>
</evidence>
<name>A0A6A6PYT4_9PEZI</name>
<feature type="non-terminal residue" evidence="2">
    <location>
        <position position="161"/>
    </location>
</feature>
<protein>
    <submittedName>
        <fullName evidence="2">Uncharacterized protein</fullName>
    </submittedName>
</protein>
<dbReference type="OrthoDB" id="25391at2759"/>
<feature type="compositionally biased region" description="Gly residues" evidence="1">
    <location>
        <begin position="58"/>
        <end position="100"/>
    </location>
</feature>
<feature type="region of interest" description="Disordered" evidence="1">
    <location>
        <begin position="1"/>
        <end position="161"/>
    </location>
</feature>
<feature type="compositionally biased region" description="Low complexity" evidence="1">
    <location>
        <begin position="12"/>
        <end position="22"/>
    </location>
</feature>
<evidence type="ECO:0000256" key="1">
    <source>
        <dbReference type="SAM" id="MobiDB-lite"/>
    </source>
</evidence>